<comment type="similarity">
    <text evidence="7">Belongs to the binding-protein-dependent transport system permease family.</text>
</comment>
<evidence type="ECO:0000256" key="7">
    <source>
        <dbReference type="RuleBase" id="RU363032"/>
    </source>
</evidence>
<evidence type="ECO:0000259" key="8">
    <source>
        <dbReference type="PROSITE" id="PS50928"/>
    </source>
</evidence>
<keyword evidence="4 7" id="KW-0812">Transmembrane</keyword>
<reference evidence="9 10" key="1">
    <citation type="submission" date="2013-11" db="EMBL/GenBank/DDBJ databases">
        <title>Complete genome sequence of Rhizobium gallicum bv. gallicum R602.</title>
        <authorList>
            <person name="Bustos P."/>
            <person name="Santamaria R.I."/>
            <person name="Lozano L."/>
            <person name="Acosta J.L."/>
            <person name="Ormeno-Orrillo E."/>
            <person name="Rogel M.A."/>
            <person name="Romero D."/>
            <person name="Cevallos M.A."/>
            <person name="Martinez-Romero E."/>
            <person name="Gonzalez V."/>
        </authorList>
    </citation>
    <scope>NUCLEOTIDE SEQUENCE [LARGE SCALE GENOMIC DNA]</scope>
    <source>
        <strain evidence="9 10">R602</strain>
    </source>
</reference>
<feature type="transmembrane region" description="Helical" evidence="7">
    <location>
        <begin position="225"/>
        <end position="244"/>
    </location>
</feature>
<dbReference type="PANTHER" id="PTHR30193:SF1">
    <property type="entry name" value="ABC TRANSPORTER PERMEASE PROTEIN YESP-RELATED"/>
    <property type="match status" value="1"/>
</dbReference>
<dbReference type="KEGG" id="rga:RGR602_CH00091"/>
<accession>A0A0B4WZ03</accession>
<organism evidence="9 10">
    <name type="scientific">Rhizobium gallicum bv. gallicum R602sp</name>
    <dbReference type="NCBI Taxonomy" id="1041138"/>
    <lineage>
        <taxon>Bacteria</taxon>
        <taxon>Pseudomonadati</taxon>
        <taxon>Pseudomonadota</taxon>
        <taxon>Alphaproteobacteria</taxon>
        <taxon>Hyphomicrobiales</taxon>
        <taxon>Rhizobiaceae</taxon>
        <taxon>Rhizobium/Agrobacterium group</taxon>
        <taxon>Rhizobium</taxon>
    </lineage>
</organism>
<keyword evidence="6 7" id="KW-0472">Membrane</keyword>
<evidence type="ECO:0000313" key="9">
    <source>
        <dbReference type="EMBL" id="AJD39467.1"/>
    </source>
</evidence>
<dbReference type="PROSITE" id="PS50928">
    <property type="entry name" value="ABC_TM1"/>
    <property type="match status" value="1"/>
</dbReference>
<evidence type="ECO:0000313" key="10">
    <source>
        <dbReference type="Proteomes" id="UP000031368"/>
    </source>
</evidence>
<protein>
    <submittedName>
        <fullName evidence="9">ABC transporter permease protein</fullName>
    </submittedName>
</protein>
<keyword evidence="3" id="KW-1003">Cell membrane</keyword>
<feature type="transmembrane region" description="Helical" evidence="7">
    <location>
        <begin position="256"/>
        <end position="278"/>
    </location>
</feature>
<evidence type="ECO:0000256" key="5">
    <source>
        <dbReference type="ARBA" id="ARBA00022989"/>
    </source>
</evidence>
<feature type="transmembrane region" description="Helical" evidence="7">
    <location>
        <begin position="132"/>
        <end position="150"/>
    </location>
</feature>
<dbReference type="GO" id="GO:0005886">
    <property type="term" value="C:plasma membrane"/>
    <property type="evidence" value="ECO:0007669"/>
    <property type="project" value="UniProtKB-SubCell"/>
</dbReference>
<proteinExistence type="inferred from homology"/>
<keyword evidence="10" id="KW-1185">Reference proteome</keyword>
<keyword evidence="2 7" id="KW-0813">Transport</keyword>
<dbReference type="InterPro" id="IPR051393">
    <property type="entry name" value="ABC_transporter_permease"/>
</dbReference>
<name>A0A0B4WZ03_9HYPH</name>
<feature type="transmembrane region" description="Helical" evidence="7">
    <location>
        <begin position="290"/>
        <end position="310"/>
    </location>
</feature>
<dbReference type="Proteomes" id="UP000031368">
    <property type="component" value="Chromosome"/>
</dbReference>
<dbReference type="PANTHER" id="PTHR30193">
    <property type="entry name" value="ABC TRANSPORTER PERMEASE PROTEIN"/>
    <property type="match status" value="1"/>
</dbReference>
<feature type="transmembrane region" description="Helical" evidence="7">
    <location>
        <begin position="38"/>
        <end position="62"/>
    </location>
</feature>
<evidence type="ECO:0000256" key="3">
    <source>
        <dbReference type="ARBA" id="ARBA00022475"/>
    </source>
</evidence>
<evidence type="ECO:0000256" key="4">
    <source>
        <dbReference type="ARBA" id="ARBA00022692"/>
    </source>
</evidence>
<dbReference type="EMBL" id="CP006877">
    <property type="protein sequence ID" value="AJD39467.1"/>
    <property type="molecule type" value="Genomic_DNA"/>
</dbReference>
<feature type="domain" description="ABC transmembrane type-1" evidence="8">
    <location>
        <begin position="95"/>
        <end position="308"/>
    </location>
</feature>
<evidence type="ECO:0000256" key="2">
    <source>
        <dbReference type="ARBA" id="ARBA00022448"/>
    </source>
</evidence>
<dbReference type="RefSeq" id="WP_039843468.1">
    <property type="nucleotide sequence ID" value="NZ_CP006877.1"/>
</dbReference>
<comment type="subcellular location">
    <subcellularLocation>
        <location evidence="1 7">Cell membrane</location>
        <topology evidence="1 7">Multi-pass membrane protein</topology>
    </subcellularLocation>
</comment>
<dbReference type="CDD" id="cd06261">
    <property type="entry name" value="TM_PBP2"/>
    <property type="match status" value="1"/>
</dbReference>
<sequence length="320" mass="35461">MNNAMRTMPAEAATVERYRGAVADSRFRRLWNANAPGYLFLLPWLLGFFGLTFGPALMSLYLSFTDFDMLRSPGWVGAANYVRIATADPKFASAMSVTLTYVMLAVPFKLAFALMVALALNRGIKGLPIYRAIFYLPSLLGASVAIAVLWRQLFAGDGLVNAALAQFGIQGPSWISHPNYSIYTLVALSVWQFGSPMIIFLAGLRQIPQDMYEAASLDGASKFRQFYKITLPLLTPVIFFNAVVQTIDAFKAFTPAFIISGGTGGPINSTLFYTLYLYQEAFGNFRMGYASALAWILVIIIAIFTAFSFLSSRYWVHYDD</sequence>
<dbReference type="Gene3D" id="1.10.3720.10">
    <property type="entry name" value="MetI-like"/>
    <property type="match status" value="1"/>
</dbReference>
<evidence type="ECO:0000256" key="6">
    <source>
        <dbReference type="ARBA" id="ARBA00023136"/>
    </source>
</evidence>
<dbReference type="Pfam" id="PF00528">
    <property type="entry name" value="BPD_transp_1"/>
    <property type="match status" value="1"/>
</dbReference>
<dbReference type="InterPro" id="IPR000515">
    <property type="entry name" value="MetI-like"/>
</dbReference>
<feature type="transmembrane region" description="Helical" evidence="7">
    <location>
        <begin position="99"/>
        <end position="120"/>
    </location>
</feature>
<keyword evidence="5 7" id="KW-1133">Transmembrane helix</keyword>
<evidence type="ECO:0000256" key="1">
    <source>
        <dbReference type="ARBA" id="ARBA00004651"/>
    </source>
</evidence>
<dbReference type="HOGENOM" id="CLU_016047_0_2_5"/>
<feature type="transmembrane region" description="Helical" evidence="7">
    <location>
        <begin position="180"/>
        <end position="204"/>
    </location>
</feature>
<dbReference type="SUPFAM" id="SSF161098">
    <property type="entry name" value="MetI-like"/>
    <property type="match status" value="1"/>
</dbReference>
<dbReference type="InterPro" id="IPR035906">
    <property type="entry name" value="MetI-like_sf"/>
</dbReference>
<dbReference type="AlphaFoldDB" id="A0A0B4WZ03"/>
<gene>
    <name evidence="9" type="ORF">RGR602_CH00091</name>
</gene>
<dbReference type="GO" id="GO:0055085">
    <property type="term" value="P:transmembrane transport"/>
    <property type="evidence" value="ECO:0007669"/>
    <property type="project" value="InterPro"/>
</dbReference>